<evidence type="ECO:0000313" key="1">
    <source>
        <dbReference type="Proteomes" id="UP000036681"/>
    </source>
</evidence>
<keyword evidence="1" id="KW-1185">Reference proteome</keyword>
<organism evidence="1 2">
    <name type="scientific">Ascaris lumbricoides</name>
    <name type="common">Giant roundworm</name>
    <dbReference type="NCBI Taxonomy" id="6252"/>
    <lineage>
        <taxon>Eukaryota</taxon>
        <taxon>Metazoa</taxon>
        <taxon>Ecdysozoa</taxon>
        <taxon>Nematoda</taxon>
        <taxon>Chromadorea</taxon>
        <taxon>Rhabditida</taxon>
        <taxon>Spirurina</taxon>
        <taxon>Ascaridomorpha</taxon>
        <taxon>Ascaridoidea</taxon>
        <taxon>Ascarididae</taxon>
        <taxon>Ascaris</taxon>
    </lineage>
</organism>
<reference evidence="2" key="1">
    <citation type="submission" date="2017-02" db="UniProtKB">
        <authorList>
            <consortium name="WormBaseParasite"/>
        </authorList>
    </citation>
    <scope>IDENTIFICATION</scope>
</reference>
<name>A0A0M3HH98_ASCLU</name>
<dbReference type="Proteomes" id="UP000036681">
    <property type="component" value="Unplaced"/>
</dbReference>
<sequence>MSDTIADNSGKTSNEVMNDFEAEMQHEIQDEKPLSAMEELRLFRTMLVCGELVGKHPPGFLSRFNDLPDHILLKIW</sequence>
<proteinExistence type="predicted"/>
<accession>A0A0M3HH98</accession>
<dbReference type="WBParaSite" id="ALUE_0000089301-mRNA-1">
    <property type="protein sequence ID" value="ALUE_0000089301-mRNA-1"/>
    <property type="gene ID" value="ALUE_0000089301"/>
</dbReference>
<protein>
    <submittedName>
        <fullName evidence="2">NR LBD domain-containing protein</fullName>
    </submittedName>
</protein>
<dbReference type="AlphaFoldDB" id="A0A0M3HH98"/>
<evidence type="ECO:0000313" key="2">
    <source>
        <dbReference type="WBParaSite" id="ALUE_0000089301-mRNA-1"/>
    </source>
</evidence>